<evidence type="ECO:0000313" key="8">
    <source>
        <dbReference type="EMBL" id="PKV92548.1"/>
    </source>
</evidence>
<comment type="caution">
    <text evidence="8">The sequence shown here is derived from an EMBL/GenBank/DDBJ whole genome shotgun (WGS) entry which is preliminary data.</text>
</comment>
<keyword evidence="5" id="KW-0233">DNA recombination</keyword>
<dbReference type="SUPFAM" id="SSF53098">
    <property type="entry name" value="Ribonuclease H-like"/>
    <property type="match status" value="1"/>
</dbReference>
<name>A0A2N3WF86_9PSEU</name>
<dbReference type="InterPro" id="IPR003593">
    <property type="entry name" value="AAA+_ATPase"/>
</dbReference>
<dbReference type="Pfam" id="PF13936">
    <property type="entry name" value="HTH_38"/>
    <property type="match status" value="1"/>
</dbReference>
<dbReference type="GO" id="GO:0032196">
    <property type="term" value="P:transposition"/>
    <property type="evidence" value="ECO:0007669"/>
    <property type="project" value="UniProtKB-KW"/>
</dbReference>
<sequence length="657" mass="71250">MLTLEEDVEAQALRAQGWSVSAIARHLGRDRKTIRRYLSGEVVPGKRRSARPDPFEPFVAYCRARLADDPHLWAATLLDEVTELGYEGGYSTFTRALRRYQLRPHCEPCQVSRGRDVAIITHPPGEETQWDWLELPDPPASWGAGKQAHLLVGALAHSSKWRGILADAEDFPHLVEALDAVVRRLGGVTQVWRFDRMATVCHPASGRITAAFAQVAKHYGVRSVTCPPRRGNRKGVVEKANHSAAQRWWRTLGDDVTIAEAQARLDRLAAKLDSRRRVLDGERTTVAGLAAAERLHAPPLVAFPAEFDLPRTVTPQALVAFRGNSYSVPPGLGGAQVQVRHRLGADMLRIVTEGGATVAVHHRAPDGAGRVVRDDGHVIALEHAAMGAFSTDRLCTHKTRRPPSAAASAEAARLRGLPATGPAAHVVIDLATYAATAAKLASAPTHETSYLKLDNAAEALPRILDQARAENLSMTAALERLLEIEVNATEERRLAGRLRFACLPDPWTLADFDFAAQPGVDEKLIRDLATLRFLDDASNVLFVGPPGVGKTMLATALARGTAEAGNRVYFTTAADLAARCHKAAVEGRWQTCMRFFAGPKLLVIDELGYLPLPGDGASALFQVINQRYLKSSTILTTNVGIADWATAFGDATVAAVI</sequence>
<dbReference type="Pfam" id="PF22483">
    <property type="entry name" value="Mu-transpos_C_2"/>
    <property type="match status" value="1"/>
</dbReference>
<dbReference type="SUPFAM" id="SSF52540">
    <property type="entry name" value="P-loop containing nucleoside triphosphate hydrolases"/>
    <property type="match status" value="1"/>
</dbReference>
<dbReference type="PRINTS" id="PR00300">
    <property type="entry name" value="CLPPROTEASEA"/>
</dbReference>
<dbReference type="InterPro" id="IPR012337">
    <property type="entry name" value="RNaseH-like_sf"/>
</dbReference>
<dbReference type="Gene3D" id="3.40.50.300">
    <property type="entry name" value="P-loop containing nucleotide triphosphate hydrolases"/>
    <property type="match status" value="1"/>
</dbReference>
<gene>
    <name evidence="8" type="ORF">ATK30_3362</name>
</gene>
<keyword evidence="3" id="KW-0815">Transposition</keyword>
<dbReference type="GO" id="GO:0005524">
    <property type="term" value="F:ATP binding"/>
    <property type="evidence" value="ECO:0007669"/>
    <property type="project" value="InterPro"/>
</dbReference>
<proteinExistence type="inferred from homology"/>
<dbReference type="GO" id="GO:0006310">
    <property type="term" value="P:DNA recombination"/>
    <property type="evidence" value="ECO:0007669"/>
    <property type="project" value="UniProtKB-KW"/>
</dbReference>
<dbReference type="PROSITE" id="PS50994">
    <property type="entry name" value="INTEGRASE"/>
    <property type="match status" value="1"/>
</dbReference>
<evidence type="ECO:0000256" key="1">
    <source>
        <dbReference type="ARBA" id="ARBA00008059"/>
    </source>
</evidence>
<dbReference type="CDD" id="cd00009">
    <property type="entry name" value="AAA"/>
    <property type="match status" value="1"/>
</dbReference>
<evidence type="ECO:0000256" key="4">
    <source>
        <dbReference type="ARBA" id="ARBA00023125"/>
    </source>
</evidence>
<dbReference type="EMBL" id="PJMY01000003">
    <property type="protein sequence ID" value="PKV92548.1"/>
    <property type="molecule type" value="Genomic_DNA"/>
</dbReference>
<dbReference type="InterPro" id="IPR036397">
    <property type="entry name" value="RNaseH_sf"/>
</dbReference>
<dbReference type="NCBIfam" id="NF038214">
    <property type="entry name" value="IS21_help_AAA"/>
    <property type="match status" value="1"/>
</dbReference>
<comment type="similarity">
    <text evidence="2">Belongs to the transposase IS21/IS408/IS1162 family.</text>
</comment>
<dbReference type="GO" id="GO:0003677">
    <property type="term" value="F:DNA binding"/>
    <property type="evidence" value="ECO:0007669"/>
    <property type="project" value="UniProtKB-KW"/>
</dbReference>
<dbReference type="PANTHER" id="PTHR35004:SF7">
    <property type="entry name" value="INTEGRASE PROTEIN"/>
    <property type="match status" value="1"/>
</dbReference>
<dbReference type="AlphaFoldDB" id="A0A2N3WF86"/>
<accession>A0A2N3WF86</accession>
<dbReference type="Gene3D" id="1.10.10.60">
    <property type="entry name" value="Homeodomain-like"/>
    <property type="match status" value="1"/>
</dbReference>
<dbReference type="RefSeq" id="WP_244194629.1">
    <property type="nucleotide sequence ID" value="NZ_PJMY01000003.1"/>
</dbReference>
<dbReference type="InterPro" id="IPR054353">
    <property type="entry name" value="IstA-like_C"/>
</dbReference>
<dbReference type="InterPro" id="IPR001270">
    <property type="entry name" value="ClpA/B"/>
</dbReference>
<dbReference type="PROSITE" id="PS50531">
    <property type="entry name" value="HTH_IS21"/>
    <property type="match status" value="1"/>
</dbReference>
<evidence type="ECO:0000256" key="5">
    <source>
        <dbReference type="ARBA" id="ARBA00023172"/>
    </source>
</evidence>
<dbReference type="InterPro" id="IPR002611">
    <property type="entry name" value="IstB_ATP-bd"/>
</dbReference>
<keyword evidence="4" id="KW-0238">DNA-binding</keyword>
<evidence type="ECO:0000313" key="9">
    <source>
        <dbReference type="Proteomes" id="UP000233750"/>
    </source>
</evidence>
<reference evidence="8 9" key="1">
    <citation type="submission" date="2017-12" db="EMBL/GenBank/DDBJ databases">
        <title>Sequencing the genomes of 1000 Actinobacteria strains.</title>
        <authorList>
            <person name="Klenk H.-P."/>
        </authorList>
    </citation>
    <scope>NUCLEOTIDE SEQUENCE [LARGE SCALE GENOMIC DNA]</scope>
    <source>
        <strain evidence="8 9">DSM 45165</strain>
    </source>
</reference>
<evidence type="ECO:0000259" key="6">
    <source>
        <dbReference type="PROSITE" id="PS50531"/>
    </source>
</evidence>
<dbReference type="NCBIfam" id="NF033546">
    <property type="entry name" value="transpos_IS21"/>
    <property type="match status" value="1"/>
</dbReference>
<dbReference type="InterPro" id="IPR025246">
    <property type="entry name" value="IS30-like_HTH"/>
</dbReference>
<dbReference type="PANTHER" id="PTHR35004">
    <property type="entry name" value="TRANSPOSASE RV3428C-RELATED"/>
    <property type="match status" value="1"/>
</dbReference>
<dbReference type="GO" id="GO:0015074">
    <property type="term" value="P:DNA integration"/>
    <property type="evidence" value="ECO:0007669"/>
    <property type="project" value="InterPro"/>
</dbReference>
<dbReference type="SMART" id="SM00382">
    <property type="entry name" value="AAA"/>
    <property type="match status" value="1"/>
</dbReference>
<dbReference type="InterPro" id="IPR017894">
    <property type="entry name" value="HTH_IS21_transposase_type"/>
</dbReference>
<feature type="domain" description="Integrase catalytic" evidence="7">
    <location>
        <begin position="120"/>
        <end position="299"/>
    </location>
</feature>
<dbReference type="InterPro" id="IPR047661">
    <property type="entry name" value="IstB"/>
</dbReference>
<dbReference type="InterPro" id="IPR027417">
    <property type="entry name" value="P-loop_NTPase"/>
</dbReference>
<dbReference type="Pfam" id="PF01695">
    <property type="entry name" value="IstB_IS21"/>
    <property type="match status" value="1"/>
</dbReference>
<comment type="similarity">
    <text evidence="1">Belongs to the IS21/IS1162 putative ATP-binding protein family.</text>
</comment>
<dbReference type="InterPro" id="IPR001584">
    <property type="entry name" value="Integrase_cat-core"/>
</dbReference>
<feature type="domain" description="HTH IS21-type" evidence="6">
    <location>
        <begin position="5"/>
        <end position="66"/>
    </location>
</feature>
<dbReference type="Gene3D" id="3.30.420.10">
    <property type="entry name" value="Ribonuclease H-like superfamily/Ribonuclease H"/>
    <property type="match status" value="1"/>
</dbReference>
<organism evidence="8 9">
    <name type="scientific">Amycolatopsis echigonensis</name>
    <dbReference type="NCBI Taxonomy" id="2576905"/>
    <lineage>
        <taxon>Bacteria</taxon>
        <taxon>Bacillati</taxon>
        <taxon>Actinomycetota</taxon>
        <taxon>Actinomycetes</taxon>
        <taxon>Pseudonocardiales</taxon>
        <taxon>Pseudonocardiaceae</taxon>
        <taxon>Amycolatopsis</taxon>
    </lineage>
</organism>
<keyword evidence="9" id="KW-1185">Reference proteome</keyword>
<evidence type="ECO:0000256" key="2">
    <source>
        <dbReference type="ARBA" id="ARBA00009277"/>
    </source>
</evidence>
<dbReference type="Proteomes" id="UP000233750">
    <property type="component" value="Unassembled WGS sequence"/>
</dbReference>
<evidence type="ECO:0000259" key="7">
    <source>
        <dbReference type="PROSITE" id="PS50994"/>
    </source>
</evidence>
<evidence type="ECO:0000256" key="3">
    <source>
        <dbReference type="ARBA" id="ARBA00022578"/>
    </source>
</evidence>
<protein>
    <submittedName>
        <fullName evidence="8">DNA replication protein DnaC</fullName>
    </submittedName>
</protein>